<sequence length="230" mass="24761">MELLASGRASAVYALDARTVLRRSSFDTEGEVRLMRYLHVRGYPVPEVYEAEGGDMVMERLHGETLFSALVAGRLGPEDCAETMLGLLADLHCIEAPEWLAATARGIDLTGGGERAVLHLDFHPENVLVAEDGPKVIDWTNAAAGDPDIDRSVSWTIFAEVDSAAIGPAFAIGLDLMLDRIGAGLSAAVHRAGMRFREADPGLTKAELDRARARLEAVEHDAAMRAIVAE</sequence>
<keyword evidence="3" id="KW-1185">Reference proteome</keyword>
<name>A0ABV7Q0I3_9ACTN</name>
<dbReference type="SUPFAM" id="SSF56112">
    <property type="entry name" value="Protein kinase-like (PK-like)"/>
    <property type="match status" value="1"/>
</dbReference>
<dbReference type="InterPro" id="IPR011009">
    <property type="entry name" value="Kinase-like_dom_sf"/>
</dbReference>
<feature type="domain" description="Aminoglycoside phosphotransferase" evidence="1">
    <location>
        <begin position="98"/>
        <end position="173"/>
    </location>
</feature>
<dbReference type="EMBL" id="JBHRWO010000010">
    <property type="protein sequence ID" value="MFC3493243.1"/>
    <property type="molecule type" value="Genomic_DNA"/>
</dbReference>
<dbReference type="Pfam" id="PF01636">
    <property type="entry name" value="APH"/>
    <property type="match status" value="1"/>
</dbReference>
<organism evidence="2 3">
    <name type="scientific">Glycomyces rhizosphaerae</name>
    <dbReference type="NCBI Taxonomy" id="2054422"/>
    <lineage>
        <taxon>Bacteria</taxon>
        <taxon>Bacillati</taxon>
        <taxon>Actinomycetota</taxon>
        <taxon>Actinomycetes</taxon>
        <taxon>Glycomycetales</taxon>
        <taxon>Glycomycetaceae</taxon>
        <taxon>Glycomyces</taxon>
    </lineage>
</organism>
<gene>
    <name evidence="2" type="ORF">ACFO8M_12190</name>
</gene>
<dbReference type="RefSeq" id="WP_387975253.1">
    <property type="nucleotide sequence ID" value="NZ_JBHRWO010000010.1"/>
</dbReference>
<proteinExistence type="predicted"/>
<dbReference type="Gene3D" id="3.90.1200.10">
    <property type="match status" value="1"/>
</dbReference>
<protein>
    <submittedName>
        <fullName evidence="2">Phosphotransferase</fullName>
    </submittedName>
</protein>
<reference evidence="3" key="1">
    <citation type="journal article" date="2019" name="Int. J. Syst. Evol. Microbiol.">
        <title>The Global Catalogue of Microorganisms (GCM) 10K type strain sequencing project: providing services to taxonomists for standard genome sequencing and annotation.</title>
        <authorList>
            <consortium name="The Broad Institute Genomics Platform"/>
            <consortium name="The Broad Institute Genome Sequencing Center for Infectious Disease"/>
            <person name="Wu L."/>
            <person name="Ma J."/>
        </authorList>
    </citation>
    <scope>NUCLEOTIDE SEQUENCE [LARGE SCALE GENOMIC DNA]</scope>
    <source>
        <strain evidence="3">CGMCC 4.7396</strain>
    </source>
</reference>
<comment type="caution">
    <text evidence="2">The sequence shown here is derived from an EMBL/GenBank/DDBJ whole genome shotgun (WGS) entry which is preliminary data.</text>
</comment>
<evidence type="ECO:0000313" key="2">
    <source>
        <dbReference type="EMBL" id="MFC3493243.1"/>
    </source>
</evidence>
<dbReference type="PANTHER" id="PTHR21310">
    <property type="entry name" value="AMINOGLYCOSIDE PHOSPHOTRANSFERASE-RELATED-RELATED"/>
    <property type="match status" value="1"/>
</dbReference>
<evidence type="ECO:0000313" key="3">
    <source>
        <dbReference type="Proteomes" id="UP001595712"/>
    </source>
</evidence>
<dbReference type="PANTHER" id="PTHR21310:SF40">
    <property type="entry name" value="AMINOGLYCOSIDE PHOSPHOTRANSFERASE DOMAIN-CONTAINING PROTEIN-RELATED"/>
    <property type="match status" value="1"/>
</dbReference>
<accession>A0ABV7Q0I3</accession>
<dbReference type="InterPro" id="IPR051678">
    <property type="entry name" value="AGP_Transferase"/>
</dbReference>
<evidence type="ECO:0000259" key="1">
    <source>
        <dbReference type="Pfam" id="PF01636"/>
    </source>
</evidence>
<dbReference type="InterPro" id="IPR002575">
    <property type="entry name" value="Aminoglycoside_PTrfase"/>
</dbReference>
<dbReference type="Proteomes" id="UP001595712">
    <property type="component" value="Unassembled WGS sequence"/>
</dbReference>